<proteinExistence type="predicted"/>
<gene>
    <name evidence="1" type="ORF">KME15_15985</name>
</gene>
<accession>A0A951QCF6</accession>
<name>A0A951QCF6_9CYAN</name>
<reference evidence="1" key="1">
    <citation type="submission" date="2021-05" db="EMBL/GenBank/DDBJ databases">
        <authorList>
            <person name="Pietrasiak N."/>
            <person name="Ward R."/>
            <person name="Stajich J.E."/>
            <person name="Kurbessoian T."/>
        </authorList>
    </citation>
    <scope>NUCLEOTIDE SEQUENCE</scope>
    <source>
        <strain evidence="1">UHER 2000/2452</strain>
    </source>
</reference>
<evidence type="ECO:0000313" key="1">
    <source>
        <dbReference type="EMBL" id="MBW4660176.1"/>
    </source>
</evidence>
<organism evidence="1 2">
    <name type="scientific">Drouetiella hepatica Uher 2000/2452</name>
    <dbReference type="NCBI Taxonomy" id="904376"/>
    <lineage>
        <taxon>Bacteria</taxon>
        <taxon>Bacillati</taxon>
        <taxon>Cyanobacteriota</taxon>
        <taxon>Cyanophyceae</taxon>
        <taxon>Oculatellales</taxon>
        <taxon>Oculatellaceae</taxon>
        <taxon>Drouetiella</taxon>
    </lineage>
</organism>
<protein>
    <submittedName>
        <fullName evidence="1">Uncharacterized protein</fullName>
    </submittedName>
</protein>
<dbReference type="Proteomes" id="UP000757435">
    <property type="component" value="Unassembled WGS sequence"/>
</dbReference>
<evidence type="ECO:0000313" key="2">
    <source>
        <dbReference type="Proteomes" id="UP000757435"/>
    </source>
</evidence>
<sequence>MLHPSINPSRASHTPAGRFKQSAAQLIKRSVASLVLGAGFAIAGLSAFPANANTPATQDGAVPLQSSHALADGTYLYGQAQATEQLGSAYMVFEVNQGKLLGAFYMPRSSFDCFYGNLEADRMALTVVDSYAQSPHPYAVALESGEPIAMAGGEIASPVTLEGFHRLENLSSNDQRILSTCKANYQNRI</sequence>
<dbReference type="AlphaFoldDB" id="A0A951QCF6"/>
<reference evidence="1" key="2">
    <citation type="journal article" date="2022" name="Microbiol. Resour. Announc.">
        <title>Metagenome Sequencing to Explore Phylogenomics of Terrestrial Cyanobacteria.</title>
        <authorList>
            <person name="Ward R.D."/>
            <person name="Stajich J.E."/>
            <person name="Johansen J.R."/>
            <person name="Huntemann M."/>
            <person name="Clum A."/>
            <person name="Foster B."/>
            <person name="Foster B."/>
            <person name="Roux S."/>
            <person name="Palaniappan K."/>
            <person name="Varghese N."/>
            <person name="Mukherjee S."/>
            <person name="Reddy T.B.K."/>
            <person name="Daum C."/>
            <person name="Copeland A."/>
            <person name="Chen I.A."/>
            <person name="Ivanova N.N."/>
            <person name="Kyrpides N.C."/>
            <person name="Shapiro N."/>
            <person name="Eloe-Fadrosh E.A."/>
            <person name="Pietrasiak N."/>
        </authorList>
    </citation>
    <scope>NUCLEOTIDE SEQUENCE</scope>
    <source>
        <strain evidence="1">UHER 2000/2452</strain>
    </source>
</reference>
<comment type="caution">
    <text evidence="1">The sequence shown here is derived from an EMBL/GenBank/DDBJ whole genome shotgun (WGS) entry which is preliminary data.</text>
</comment>
<dbReference type="EMBL" id="JAHHHD010000018">
    <property type="protein sequence ID" value="MBW4660176.1"/>
    <property type="molecule type" value="Genomic_DNA"/>
</dbReference>